<evidence type="ECO:0000313" key="3">
    <source>
        <dbReference type="Proteomes" id="UP000321606"/>
    </source>
</evidence>
<protein>
    <submittedName>
        <fullName evidence="2">Uncharacterized protein</fullName>
    </submittedName>
</protein>
<gene>
    <name evidence="2" type="ORF">JCM16774_2126</name>
</gene>
<dbReference type="Proteomes" id="UP000321606">
    <property type="component" value="Chromosome"/>
</dbReference>
<accession>A0A510JD75</accession>
<evidence type="ECO:0000256" key="1">
    <source>
        <dbReference type="SAM" id="MobiDB-lite"/>
    </source>
</evidence>
<dbReference type="EMBL" id="AP019822">
    <property type="protein sequence ID" value="BBM37167.1"/>
    <property type="molecule type" value="Genomic_DNA"/>
</dbReference>
<sequence length="624" mass="71217">MGISEAGIETFRGSLFGSLAKEICQNSLDAQLNFSEPVTVEFSKFNIKTDSIPGYSELNEALKKCLHSDSDEKAKKFFENACKKMENPKISILRASDFNTTGLRGSRESNMSINPWQSLVKSSGISDKSSVSGGSYGIGKSAPFACSDIRTVFYSTFDTENVLATQGVSRLISFPISEDRFTQGIGYYGETEKNTPVFKDLNLDNSFKRKGRRGTDLYILGFREDSKWKEELIFAVLENFLISIYNRNLIVKVDETVISRETLKETIDNLKISEKKKNHFIVDYYRVLLSTSGNNVVDNSFLLGDNFKDLDDFELRILYDDLNRKVLISRSNGMKIFDLDRFPSSLQFSAVFTLKGEKLNGYFREMESPQHDSWEPDRHSDKNAKNMLKELKLFIRNKIVELGKNAVEDQMDADGIGDFLPDDLIFLEKKKEEDKIDKVSDKTKKMDLKSIDSVPRKRNAKTTPKSREEFNESSETGNFTEGTPDAGDAPFGIDEVEENNLEKEFSIIKDENGFLKVKKISLVSDADIRLILLNKKLRKYKLVITPKKNIPDACVRISLSGEQSNLRARIRNAYENDNVASPLRIKQDKIYMNNLYENQKFSLSFILNYSDDCSMEVELYEYRV</sequence>
<proteinExistence type="predicted"/>
<reference evidence="2 3" key="1">
    <citation type="submission" date="2019-07" db="EMBL/GenBank/DDBJ databases">
        <title>Complete Genome Sequence of Leptotrichia goodfellowii Strain JCM 16774.</title>
        <authorList>
            <person name="Watanabe S."/>
            <person name="Cui L."/>
        </authorList>
    </citation>
    <scope>NUCLEOTIDE SEQUENCE [LARGE SCALE GENOMIC DNA]</scope>
    <source>
        <strain evidence="2 3">JCM16774</strain>
    </source>
</reference>
<dbReference type="STRING" id="714315.GCA_000516535_02121"/>
<organism evidence="2 3">
    <name type="scientific">Pseudoleptotrichia goodfellowii</name>
    <dbReference type="NCBI Taxonomy" id="157692"/>
    <lineage>
        <taxon>Bacteria</taxon>
        <taxon>Fusobacteriati</taxon>
        <taxon>Fusobacteriota</taxon>
        <taxon>Fusobacteriia</taxon>
        <taxon>Fusobacteriales</taxon>
        <taxon>Leptotrichiaceae</taxon>
        <taxon>Pseudoleptotrichia</taxon>
    </lineage>
</organism>
<evidence type="ECO:0000313" key="2">
    <source>
        <dbReference type="EMBL" id="BBM37167.1"/>
    </source>
</evidence>
<dbReference type="AlphaFoldDB" id="A0A510JD75"/>
<dbReference type="KEGG" id="lgo:JCM16774_2126"/>
<name>A0A510JD75_9FUSO</name>
<feature type="region of interest" description="Disordered" evidence="1">
    <location>
        <begin position="447"/>
        <end position="492"/>
    </location>
</feature>